<gene>
    <name evidence="1" type="ORF">M9H77_12017</name>
</gene>
<reference evidence="2" key="1">
    <citation type="journal article" date="2023" name="Nat. Plants">
        <title>Single-cell RNA sequencing provides a high-resolution roadmap for understanding the multicellular compartmentation of specialized metabolism.</title>
        <authorList>
            <person name="Sun S."/>
            <person name="Shen X."/>
            <person name="Li Y."/>
            <person name="Li Y."/>
            <person name="Wang S."/>
            <person name="Li R."/>
            <person name="Zhang H."/>
            <person name="Shen G."/>
            <person name="Guo B."/>
            <person name="Wei J."/>
            <person name="Xu J."/>
            <person name="St-Pierre B."/>
            <person name="Chen S."/>
            <person name="Sun C."/>
        </authorList>
    </citation>
    <scope>NUCLEOTIDE SEQUENCE [LARGE SCALE GENOMIC DNA]</scope>
</reference>
<evidence type="ECO:0000313" key="2">
    <source>
        <dbReference type="Proteomes" id="UP001060085"/>
    </source>
</evidence>
<dbReference type="EMBL" id="CM044703">
    <property type="protein sequence ID" value="KAI5671653.1"/>
    <property type="molecule type" value="Genomic_DNA"/>
</dbReference>
<sequence length="220" mass="23931">MSNDNIGNIYDDMVEESHVRRMKKDAYYDIWSGGYGVHLNPPPVTELRWRATVEDGMAGATTDLYEEDNSSSRRREPDAMDEGRPLEAWANSASVRRGMAATETSSSGVCLAEEEDNIGLIGPSHRPSGPSYNNGPSCFPNLTADQCSARKSPPRQRKEKPTQPNRTAQAPDSSDPAPPTGPPLQTRPSGPLSDDEAQRPQFSSPGPTEIPSDDGTTQQM</sequence>
<comment type="caution">
    <text evidence="1">The sequence shown here is derived from an EMBL/GenBank/DDBJ whole genome shotgun (WGS) entry which is preliminary data.</text>
</comment>
<proteinExistence type="predicted"/>
<organism evidence="1 2">
    <name type="scientific">Catharanthus roseus</name>
    <name type="common">Madagascar periwinkle</name>
    <name type="synonym">Vinca rosea</name>
    <dbReference type="NCBI Taxonomy" id="4058"/>
    <lineage>
        <taxon>Eukaryota</taxon>
        <taxon>Viridiplantae</taxon>
        <taxon>Streptophyta</taxon>
        <taxon>Embryophyta</taxon>
        <taxon>Tracheophyta</taxon>
        <taxon>Spermatophyta</taxon>
        <taxon>Magnoliopsida</taxon>
        <taxon>eudicotyledons</taxon>
        <taxon>Gunneridae</taxon>
        <taxon>Pentapetalae</taxon>
        <taxon>asterids</taxon>
        <taxon>lamiids</taxon>
        <taxon>Gentianales</taxon>
        <taxon>Apocynaceae</taxon>
        <taxon>Rauvolfioideae</taxon>
        <taxon>Vinceae</taxon>
        <taxon>Catharanthinae</taxon>
        <taxon>Catharanthus</taxon>
    </lineage>
</organism>
<name>A0ACC0BGC5_CATRO</name>
<protein>
    <submittedName>
        <fullName evidence="1">Uncharacterized protein</fullName>
    </submittedName>
</protein>
<dbReference type="Proteomes" id="UP001060085">
    <property type="component" value="Linkage Group LG03"/>
</dbReference>
<evidence type="ECO:0000313" key="1">
    <source>
        <dbReference type="EMBL" id="KAI5671653.1"/>
    </source>
</evidence>
<accession>A0ACC0BGC5</accession>
<keyword evidence="2" id="KW-1185">Reference proteome</keyword>